<dbReference type="RefSeq" id="WP_047880561.1">
    <property type="nucleotide sequence ID" value="NZ_LDOT01000033.1"/>
</dbReference>
<dbReference type="InterPro" id="IPR025990">
    <property type="entry name" value="zinc_ribbon_bacterial"/>
</dbReference>
<dbReference type="PATRIC" id="fig|1195763.3.peg.4147"/>
<proteinExistence type="predicted"/>
<accession>A0A0J1GUS2</accession>
<keyword evidence="2" id="KW-1185">Reference proteome</keyword>
<name>A0A0J1GUS2_9GAMM</name>
<comment type="caution">
    <text evidence="1">The sequence shown here is derived from an EMBL/GenBank/DDBJ whole genome shotgun (WGS) entry which is preliminary data.</text>
</comment>
<evidence type="ECO:0000313" key="1">
    <source>
        <dbReference type="EMBL" id="KLV03468.1"/>
    </source>
</evidence>
<protein>
    <submittedName>
        <fullName evidence="1">Molybdopterin-guanine dinucleotide biosynthesis protein A</fullName>
    </submittedName>
</protein>
<sequence>MKNYSEKSVECPHCGHHIHITLDASAGSQEFYDDCPACCHAIHLNMQVDELHKTINLFVDADDEQIF</sequence>
<gene>
    <name evidence="1" type="ORF">ABT56_19380</name>
</gene>
<organism evidence="1 2">
    <name type="scientific">Photobacterium aquae</name>
    <dbReference type="NCBI Taxonomy" id="1195763"/>
    <lineage>
        <taxon>Bacteria</taxon>
        <taxon>Pseudomonadati</taxon>
        <taxon>Pseudomonadota</taxon>
        <taxon>Gammaproteobacteria</taxon>
        <taxon>Vibrionales</taxon>
        <taxon>Vibrionaceae</taxon>
        <taxon>Photobacterium</taxon>
    </lineage>
</organism>
<dbReference type="STRING" id="1195763.ABT56_19380"/>
<dbReference type="EMBL" id="LDOT01000033">
    <property type="protein sequence ID" value="KLV03468.1"/>
    <property type="molecule type" value="Genomic_DNA"/>
</dbReference>
<dbReference type="Pfam" id="PF14255">
    <property type="entry name" value="Zn_ribbon_21"/>
    <property type="match status" value="1"/>
</dbReference>
<evidence type="ECO:0000313" key="2">
    <source>
        <dbReference type="Proteomes" id="UP000036097"/>
    </source>
</evidence>
<dbReference type="AlphaFoldDB" id="A0A0J1GUS2"/>
<dbReference type="InterPro" id="IPR017143">
    <property type="entry name" value="UCP037225"/>
</dbReference>
<dbReference type="OrthoDB" id="9814566at2"/>
<dbReference type="Proteomes" id="UP000036097">
    <property type="component" value="Unassembled WGS sequence"/>
</dbReference>
<reference evidence="1 2" key="1">
    <citation type="submission" date="2015-05" db="EMBL/GenBank/DDBJ databases">
        <title>Photobacterium galathea sp. nov.</title>
        <authorList>
            <person name="Machado H."/>
            <person name="Gram L."/>
        </authorList>
    </citation>
    <scope>NUCLEOTIDE SEQUENCE [LARGE SCALE GENOMIC DNA]</scope>
    <source>
        <strain evidence="1 2">CGMCC 1.12159</strain>
    </source>
</reference>
<dbReference type="PIRSF" id="PIRSF037225">
    <property type="entry name" value="UCP037225"/>
    <property type="match status" value="1"/>
</dbReference>